<dbReference type="EMBL" id="JAFKCZ010000004">
    <property type="protein sequence ID" value="MBN7796019.1"/>
    <property type="molecule type" value="Genomic_DNA"/>
</dbReference>
<keyword evidence="3" id="KW-0238">DNA-binding</keyword>
<name>A0A939IHY7_9GAMM</name>
<dbReference type="SUPFAM" id="SSF52172">
    <property type="entry name" value="CheY-like"/>
    <property type="match status" value="1"/>
</dbReference>
<dbReference type="Gene3D" id="3.40.50.2300">
    <property type="match status" value="1"/>
</dbReference>
<dbReference type="InterPro" id="IPR039420">
    <property type="entry name" value="WalR-like"/>
</dbReference>
<proteinExistence type="predicted"/>
<dbReference type="GO" id="GO:0000160">
    <property type="term" value="P:phosphorelay signal transduction system"/>
    <property type="evidence" value="ECO:0007669"/>
    <property type="project" value="InterPro"/>
</dbReference>
<evidence type="ECO:0000313" key="9">
    <source>
        <dbReference type="Proteomes" id="UP000664303"/>
    </source>
</evidence>
<evidence type="ECO:0000313" key="8">
    <source>
        <dbReference type="EMBL" id="MBN7796019.1"/>
    </source>
</evidence>
<protein>
    <submittedName>
        <fullName evidence="8">Response regulator transcription factor</fullName>
    </submittedName>
</protein>
<dbReference type="PROSITE" id="PS50043">
    <property type="entry name" value="HTH_LUXR_2"/>
    <property type="match status" value="1"/>
</dbReference>
<reference evidence="8" key="1">
    <citation type="submission" date="2021-02" db="EMBL/GenBank/DDBJ databases">
        <title>PHA producing bacteria isolated from coastal sediment in Guangdong, Shenzhen.</title>
        <authorList>
            <person name="Zheng W."/>
            <person name="Yu S."/>
            <person name="Huang Y."/>
        </authorList>
    </citation>
    <scope>NUCLEOTIDE SEQUENCE</scope>
    <source>
        <strain evidence="8">TN14-10</strain>
    </source>
</reference>
<feature type="domain" description="HTH luxR-type" evidence="6">
    <location>
        <begin position="145"/>
        <end position="210"/>
    </location>
</feature>
<dbReference type="RefSeq" id="WP_206559469.1">
    <property type="nucleotide sequence ID" value="NZ_JAFKCZ010000004.1"/>
</dbReference>
<dbReference type="Proteomes" id="UP000664303">
    <property type="component" value="Unassembled WGS sequence"/>
</dbReference>
<evidence type="ECO:0000256" key="4">
    <source>
        <dbReference type="ARBA" id="ARBA00023163"/>
    </source>
</evidence>
<evidence type="ECO:0000259" key="6">
    <source>
        <dbReference type="PROSITE" id="PS50043"/>
    </source>
</evidence>
<dbReference type="AlphaFoldDB" id="A0A939IHY7"/>
<feature type="domain" description="Response regulatory" evidence="7">
    <location>
        <begin position="5"/>
        <end position="121"/>
    </location>
</feature>
<dbReference type="SMART" id="SM00421">
    <property type="entry name" value="HTH_LUXR"/>
    <property type="match status" value="1"/>
</dbReference>
<keyword evidence="1 5" id="KW-0597">Phosphoprotein</keyword>
<feature type="modified residue" description="4-aspartylphosphate" evidence="5">
    <location>
        <position position="56"/>
    </location>
</feature>
<dbReference type="SUPFAM" id="SSF46894">
    <property type="entry name" value="C-terminal effector domain of the bipartite response regulators"/>
    <property type="match status" value="1"/>
</dbReference>
<dbReference type="Pfam" id="PF00072">
    <property type="entry name" value="Response_reg"/>
    <property type="match status" value="1"/>
</dbReference>
<dbReference type="InterPro" id="IPR058245">
    <property type="entry name" value="NreC/VraR/RcsB-like_REC"/>
</dbReference>
<dbReference type="PANTHER" id="PTHR43214">
    <property type="entry name" value="TWO-COMPONENT RESPONSE REGULATOR"/>
    <property type="match status" value="1"/>
</dbReference>
<keyword evidence="9" id="KW-1185">Reference proteome</keyword>
<organism evidence="8 9">
    <name type="scientific">Parahaliea mediterranea</name>
    <dbReference type="NCBI Taxonomy" id="651086"/>
    <lineage>
        <taxon>Bacteria</taxon>
        <taxon>Pseudomonadati</taxon>
        <taxon>Pseudomonadota</taxon>
        <taxon>Gammaproteobacteria</taxon>
        <taxon>Cellvibrionales</taxon>
        <taxon>Halieaceae</taxon>
        <taxon>Parahaliea</taxon>
    </lineage>
</organism>
<evidence type="ECO:0000256" key="3">
    <source>
        <dbReference type="ARBA" id="ARBA00023125"/>
    </source>
</evidence>
<dbReference type="InterPro" id="IPR011006">
    <property type="entry name" value="CheY-like_superfamily"/>
</dbReference>
<dbReference type="InterPro" id="IPR000792">
    <property type="entry name" value="Tscrpt_reg_LuxR_C"/>
</dbReference>
<gene>
    <name evidence="8" type="ORF">JYP50_05435</name>
</gene>
<dbReference type="CDD" id="cd17535">
    <property type="entry name" value="REC_NarL-like"/>
    <property type="match status" value="1"/>
</dbReference>
<evidence type="ECO:0000256" key="1">
    <source>
        <dbReference type="ARBA" id="ARBA00022553"/>
    </source>
</evidence>
<dbReference type="InterPro" id="IPR001789">
    <property type="entry name" value="Sig_transdc_resp-reg_receiver"/>
</dbReference>
<evidence type="ECO:0000259" key="7">
    <source>
        <dbReference type="PROSITE" id="PS50110"/>
    </source>
</evidence>
<dbReference type="PRINTS" id="PR00038">
    <property type="entry name" value="HTHLUXR"/>
</dbReference>
<dbReference type="SMART" id="SM00448">
    <property type="entry name" value="REC"/>
    <property type="match status" value="1"/>
</dbReference>
<dbReference type="PANTHER" id="PTHR43214:SF24">
    <property type="entry name" value="TRANSCRIPTIONAL REGULATORY PROTEIN NARL-RELATED"/>
    <property type="match status" value="1"/>
</dbReference>
<keyword evidence="2" id="KW-0805">Transcription regulation</keyword>
<dbReference type="Pfam" id="PF00196">
    <property type="entry name" value="GerE"/>
    <property type="match status" value="1"/>
</dbReference>
<dbReference type="PROSITE" id="PS50110">
    <property type="entry name" value="RESPONSE_REGULATORY"/>
    <property type="match status" value="1"/>
</dbReference>
<evidence type="ECO:0000256" key="5">
    <source>
        <dbReference type="PROSITE-ProRule" id="PRU00169"/>
    </source>
</evidence>
<evidence type="ECO:0000256" key="2">
    <source>
        <dbReference type="ARBA" id="ARBA00023015"/>
    </source>
</evidence>
<dbReference type="GO" id="GO:0006355">
    <property type="term" value="P:regulation of DNA-templated transcription"/>
    <property type="evidence" value="ECO:0007669"/>
    <property type="project" value="InterPro"/>
</dbReference>
<accession>A0A939IHY7</accession>
<sequence length="213" mass="23270">MEAINILLVDDQHLVREGIKSLLALRPGLHVVAEASDGRQALSCLDSHPVDVVLLDIRMPVMSGLEVLESLGESSRAVNVLVLTTFDEHELVLDCLRLGARGYLRKDVTLDALVKAIHTVARGEHWVQPAITERVASAWPEYPASDSVHTPLSAIETQVLQLVAAGYSNEEIARATHKSVGTVRNQVSSILGKLNVRDRTRAVLKAMDMGLLY</sequence>
<dbReference type="GO" id="GO:0003677">
    <property type="term" value="F:DNA binding"/>
    <property type="evidence" value="ECO:0007669"/>
    <property type="project" value="UniProtKB-KW"/>
</dbReference>
<comment type="caution">
    <text evidence="8">The sequence shown here is derived from an EMBL/GenBank/DDBJ whole genome shotgun (WGS) entry which is preliminary data.</text>
</comment>
<dbReference type="CDD" id="cd06170">
    <property type="entry name" value="LuxR_C_like"/>
    <property type="match status" value="1"/>
</dbReference>
<dbReference type="InterPro" id="IPR016032">
    <property type="entry name" value="Sig_transdc_resp-reg_C-effctor"/>
</dbReference>
<keyword evidence="4" id="KW-0804">Transcription</keyword>